<proteinExistence type="predicted"/>
<feature type="domain" description="Peptidase M15A C-terminal" evidence="1">
    <location>
        <begin position="4"/>
        <end position="107"/>
    </location>
</feature>
<sequence>MLNKYFKRKEFACKCGCGTSTVDAELLQVITDVREHFGKPVIITSGHRCFKHNTNVGGARNSMHLTGKAADIKVKGVDPADVADYLETKYPEQYGIGRYAGRFTHIDVRGYKARWRG</sequence>
<dbReference type="EMBL" id="KP890822">
    <property type="protein sequence ID" value="AKA61857.1"/>
    <property type="molecule type" value="Genomic_DNA"/>
</dbReference>
<name>A0A0G2SSI0_9CAUD</name>
<dbReference type="RefSeq" id="YP_009209238.1">
    <property type="nucleotide sequence ID" value="NC_028916.1"/>
</dbReference>
<dbReference type="Gene3D" id="3.30.1380.10">
    <property type="match status" value="1"/>
</dbReference>
<gene>
    <name evidence="2" type="ORF">Pm5460_47</name>
</gene>
<dbReference type="InterPro" id="IPR013230">
    <property type="entry name" value="Peptidase_M15A_C"/>
</dbReference>
<dbReference type="Pfam" id="PF08291">
    <property type="entry name" value="Peptidase_M15_3"/>
    <property type="match status" value="1"/>
</dbReference>
<dbReference type="GeneID" id="26635581"/>
<dbReference type="KEGG" id="vg:26635581"/>
<dbReference type="SUPFAM" id="SSF55166">
    <property type="entry name" value="Hedgehog/DD-peptidase"/>
    <property type="match status" value="1"/>
</dbReference>
<keyword evidence="3" id="KW-1185">Reference proteome</keyword>
<accession>A0A0G2SSI0</accession>
<dbReference type="OrthoDB" id="20804at10239"/>
<evidence type="ECO:0000259" key="1">
    <source>
        <dbReference type="Pfam" id="PF08291"/>
    </source>
</evidence>
<dbReference type="Proteomes" id="UP000201288">
    <property type="component" value="Segment"/>
</dbReference>
<dbReference type="InterPro" id="IPR009045">
    <property type="entry name" value="Zn_M74/Hedgehog-like"/>
</dbReference>
<organism evidence="2 3">
    <name type="scientific">Proteus phage vB_PmiP_Pm5460</name>
    <dbReference type="NCBI Taxonomy" id="1636249"/>
    <lineage>
        <taxon>Viruses</taxon>
        <taxon>Duplodnaviria</taxon>
        <taxon>Heunggongvirae</taxon>
        <taxon>Uroviricota</taxon>
        <taxon>Caudoviricetes</taxon>
        <taxon>Autographivirales</taxon>
        <taxon>Autosignataviridae</taxon>
        <taxon>Molineuxvirinae</taxon>
        <taxon>Acadevirus</taxon>
        <taxon>Acadevirus Pm5460</taxon>
    </lineage>
</organism>
<reference evidence="2 3" key="1">
    <citation type="submission" date="2015-03" db="EMBL/GenBank/DDBJ databases">
        <authorList>
            <person name="Melo L.D.R."/>
            <person name="Veiga P."/>
            <person name="Cerca N."/>
            <person name="Kropinski A.M."/>
            <person name="Azeredo J."/>
            <person name="Almeida C."/>
            <person name="Sillankorva S."/>
        </authorList>
    </citation>
    <scope>NUCLEOTIDE SEQUENCE [LARGE SCALE GENOMIC DNA]</scope>
</reference>
<evidence type="ECO:0000313" key="2">
    <source>
        <dbReference type="EMBL" id="AKA61857.1"/>
    </source>
</evidence>
<protein>
    <submittedName>
        <fullName evidence="2">Peptidase</fullName>
    </submittedName>
</protein>
<evidence type="ECO:0000313" key="3">
    <source>
        <dbReference type="Proteomes" id="UP000201288"/>
    </source>
</evidence>